<evidence type="ECO:0000256" key="3">
    <source>
        <dbReference type="ARBA" id="ARBA00022553"/>
    </source>
</evidence>
<keyword evidence="3" id="KW-0597">Phosphoprotein</keyword>
<comment type="similarity">
    <text evidence="2 8 9">Belongs to the NDK family.</text>
</comment>
<keyword evidence="13" id="KW-1185">Reference proteome</keyword>
<dbReference type="InterPro" id="IPR001564">
    <property type="entry name" value="Nucleoside_diP_kinase"/>
</dbReference>
<feature type="active site" description="Pros-phosphohistidine intermediate" evidence="8">
    <location>
        <position position="115"/>
    </location>
</feature>
<evidence type="ECO:0000259" key="11">
    <source>
        <dbReference type="SMART" id="SM00562"/>
    </source>
</evidence>
<evidence type="ECO:0000256" key="8">
    <source>
        <dbReference type="PROSITE-ProRule" id="PRU00706"/>
    </source>
</evidence>
<dbReference type="Pfam" id="PF00334">
    <property type="entry name" value="NDK"/>
    <property type="match status" value="1"/>
</dbReference>
<evidence type="ECO:0000256" key="4">
    <source>
        <dbReference type="ARBA" id="ARBA00022679"/>
    </source>
</evidence>
<dbReference type="RefSeq" id="WP_319832371.1">
    <property type="nucleotide sequence ID" value="NZ_CP138858.1"/>
</dbReference>
<evidence type="ECO:0000256" key="5">
    <source>
        <dbReference type="ARBA" id="ARBA00022741"/>
    </source>
</evidence>
<comment type="catalytic activity">
    <reaction evidence="10">
        <text>a 2'-deoxyribonucleoside 5'-diphosphate + ATP = a 2'-deoxyribonucleoside 5'-triphosphate + ADP</text>
        <dbReference type="Rhea" id="RHEA:44640"/>
        <dbReference type="ChEBI" id="CHEBI:30616"/>
        <dbReference type="ChEBI" id="CHEBI:61560"/>
        <dbReference type="ChEBI" id="CHEBI:73316"/>
        <dbReference type="ChEBI" id="CHEBI:456216"/>
        <dbReference type="EC" id="2.7.4.6"/>
    </reaction>
</comment>
<evidence type="ECO:0000256" key="2">
    <source>
        <dbReference type="ARBA" id="ARBA00008142"/>
    </source>
</evidence>
<dbReference type="PRINTS" id="PR01243">
    <property type="entry name" value="NUCDPKINASE"/>
</dbReference>
<dbReference type="EMBL" id="CP138858">
    <property type="protein sequence ID" value="WPJ95491.1"/>
    <property type="molecule type" value="Genomic_DNA"/>
</dbReference>
<dbReference type="InterPro" id="IPR023005">
    <property type="entry name" value="Nucleoside_diP_kinase_AS"/>
</dbReference>
<feature type="domain" description="Nucleoside diphosphate kinase-like" evidence="11">
    <location>
        <begin position="1"/>
        <end position="134"/>
    </location>
</feature>
<evidence type="ECO:0000256" key="7">
    <source>
        <dbReference type="ARBA" id="ARBA00022840"/>
    </source>
</evidence>
<sequence length="134" mass="14988">MEETLIILKPDCMKKRVAGEVISRFEKAGFEIVASKVMQLDGPILREHYAHVADKPFFPEIEEFMSSRPVMPMILRGEDVIAKVRDLLGPTNSQEAAKGTIRGDLGTDMMQNVVHASDSPEAAADEKKRFFPEL</sequence>
<reference evidence="12 13" key="1">
    <citation type="submission" date="2023-11" db="EMBL/GenBank/DDBJ databases">
        <title>Coraliomargarita sp. nov., isolated from marine algae.</title>
        <authorList>
            <person name="Lee J.K."/>
            <person name="Baek J.H."/>
            <person name="Kim J.M."/>
            <person name="Choi D.G."/>
            <person name="Jeon C.O."/>
        </authorList>
    </citation>
    <scope>NUCLEOTIDE SEQUENCE [LARGE SCALE GENOMIC DNA]</scope>
    <source>
        <strain evidence="12 13">J2-16</strain>
    </source>
</reference>
<accession>A0ABZ0RJA8</accession>
<keyword evidence="6 10" id="KW-0418">Kinase</keyword>
<dbReference type="PROSITE" id="PS51374">
    <property type="entry name" value="NDPK_LIKE"/>
    <property type="match status" value="1"/>
</dbReference>
<feature type="binding site" evidence="8">
    <location>
        <position position="85"/>
    </location>
    <ligand>
        <name>ATP</name>
        <dbReference type="ChEBI" id="CHEBI:30616"/>
    </ligand>
</feature>
<gene>
    <name evidence="12" type="primary">ndk</name>
    <name evidence="12" type="ORF">SH580_18900</name>
</gene>
<dbReference type="NCBIfam" id="NF001908">
    <property type="entry name" value="PRK00668.1"/>
    <property type="match status" value="1"/>
</dbReference>
<dbReference type="EC" id="2.7.4.6" evidence="10"/>
<dbReference type="Gene3D" id="3.30.70.141">
    <property type="entry name" value="Nucleoside diphosphate kinase-like domain"/>
    <property type="match status" value="1"/>
</dbReference>
<dbReference type="InterPro" id="IPR034907">
    <property type="entry name" value="NDK-like_dom"/>
</dbReference>
<evidence type="ECO:0000256" key="9">
    <source>
        <dbReference type="RuleBase" id="RU004011"/>
    </source>
</evidence>
<dbReference type="SUPFAM" id="SSF54919">
    <property type="entry name" value="Nucleoside diphosphate kinase, NDK"/>
    <property type="match status" value="1"/>
</dbReference>
<dbReference type="SMART" id="SM00562">
    <property type="entry name" value="NDK"/>
    <property type="match status" value="1"/>
</dbReference>
<dbReference type="InterPro" id="IPR036850">
    <property type="entry name" value="NDK-like_dom_sf"/>
</dbReference>
<dbReference type="GO" id="GO:0004550">
    <property type="term" value="F:nucleoside diphosphate kinase activity"/>
    <property type="evidence" value="ECO:0007669"/>
    <property type="project" value="UniProtKB-EC"/>
</dbReference>
<feature type="binding site" evidence="8">
    <location>
        <position position="9"/>
    </location>
    <ligand>
        <name>ATP</name>
        <dbReference type="ChEBI" id="CHEBI:30616"/>
    </ligand>
</feature>
<name>A0ABZ0RJA8_9BACT</name>
<evidence type="ECO:0000313" key="13">
    <source>
        <dbReference type="Proteomes" id="UP001324993"/>
    </source>
</evidence>
<evidence type="ECO:0000256" key="10">
    <source>
        <dbReference type="RuleBase" id="RU004013"/>
    </source>
</evidence>
<evidence type="ECO:0000256" key="1">
    <source>
        <dbReference type="ARBA" id="ARBA00001946"/>
    </source>
</evidence>
<comment type="cofactor">
    <cofactor evidence="1">
        <name>Mg(2+)</name>
        <dbReference type="ChEBI" id="CHEBI:18420"/>
    </cofactor>
</comment>
<dbReference type="CDD" id="cd04413">
    <property type="entry name" value="NDPk_I"/>
    <property type="match status" value="1"/>
</dbReference>
<dbReference type="Proteomes" id="UP001324993">
    <property type="component" value="Chromosome"/>
</dbReference>
<dbReference type="PROSITE" id="PS00469">
    <property type="entry name" value="NDPK"/>
    <property type="match status" value="1"/>
</dbReference>
<keyword evidence="4 10" id="KW-0808">Transferase</keyword>
<dbReference type="PANTHER" id="PTHR11349">
    <property type="entry name" value="NUCLEOSIDE DIPHOSPHATE KINASE"/>
    <property type="match status" value="1"/>
</dbReference>
<protein>
    <recommendedName>
        <fullName evidence="10">Nucleoside diphosphate kinase</fullName>
        <ecNumber evidence="10">2.7.4.6</ecNumber>
    </recommendedName>
</protein>
<organism evidence="12 13">
    <name type="scientific">Coraliomargarita algicola</name>
    <dbReference type="NCBI Taxonomy" id="3092156"/>
    <lineage>
        <taxon>Bacteria</taxon>
        <taxon>Pseudomonadati</taxon>
        <taxon>Verrucomicrobiota</taxon>
        <taxon>Opitutia</taxon>
        <taxon>Puniceicoccales</taxon>
        <taxon>Coraliomargaritaceae</taxon>
        <taxon>Coraliomargarita</taxon>
    </lineage>
</organism>
<feature type="binding site" evidence="8">
    <location>
        <position position="91"/>
    </location>
    <ligand>
        <name>ATP</name>
        <dbReference type="ChEBI" id="CHEBI:30616"/>
    </ligand>
</feature>
<keyword evidence="7 10" id="KW-0067">ATP-binding</keyword>
<feature type="binding site" evidence="8">
    <location>
        <position position="102"/>
    </location>
    <ligand>
        <name>ATP</name>
        <dbReference type="ChEBI" id="CHEBI:30616"/>
    </ligand>
</feature>
<evidence type="ECO:0000256" key="6">
    <source>
        <dbReference type="ARBA" id="ARBA00022777"/>
    </source>
</evidence>
<proteinExistence type="inferred from homology"/>
<keyword evidence="5 10" id="KW-0547">Nucleotide-binding</keyword>
<evidence type="ECO:0000313" key="12">
    <source>
        <dbReference type="EMBL" id="WPJ95491.1"/>
    </source>
</evidence>
<feature type="binding site" evidence="8">
    <location>
        <position position="112"/>
    </location>
    <ligand>
        <name>ATP</name>
        <dbReference type="ChEBI" id="CHEBI:30616"/>
    </ligand>
</feature>
<feature type="binding site" evidence="8">
    <location>
        <position position="57"/>
    </location>
    <ligand>
        <name>ATP</name>
        <dbReference type="ChEBI" id="CHEBI:30616"/>
    </ligand>
</feature>